<dbReference type="Gene3D" id="2.40.30.170">
    <property type="match status" value="1"/>
</dbReference>
<dbReference type="OrthoDB" id="10524at2"/>
<dbReference type="InterPro" id="IPR058637">
    <property type="entry name" value="YknX-like_C"/>
</dbReference>
<dbReference type="InterPro" id="IPR006143">
    <property type="entry name" value="RND_pump_MFP"/>
</dbReference>
<dbReference type="Pfam" id="PF25917">
    <property type="entry name" value="BSH_RND"/>
    <property type="match status" value="1"/>
</dbReference>
<dbReference type="GO" id="GO:1990281">
    <property type="term" value="C:efflux pump complex"/>
    <property type="evidence" value="ECO:0007669"/>
    <property type="project" value="TreeGrafter"/>
</dbReference>
<evidence type="ECO:0000313" key="6">
    <source>
        <dbReference type="Proteomes" id="UP000242869"/>
    </source>
</evidence>
<dbReference type="SUPFAM" id="SSF111369">
    <property type="entry name" value="HlyD-like secretion proteins"/>
    <property type="match status" value="1"/>
</dbReference>
<accession>A0A1I5CL35</accession>
<evidence type="ECO:0000259" key="4">
    <source>
        <dbReference type="Pfam" id="PF25989"/>
    </source>
</evidence>
<dbReference type="Gene3D" id="2.40.50.100">
    <property type="match status" value="1"/>
</dbReference>
<dbReference type="STRING" id="83765.SAMN05660284_02427"/>
<comment type="similarity">
    <text evidence="1">Belongs to the membrane fusion protein (MFP) (TC 8.A.1) family.</text>
</comment>
<evidence type="ECO:0000313" key="5">
    <source>
        <dbReference type="EMBL" id="SFN87614.1"/>
    </source>
</evidence>
<dbReference type="InterPro" id="IPR058625">
    <property type="entry name" value="MdtA-like_BSH"/>
</dbReference>
<reference evidence="6" key="1">
    <citation type="submission" date="2016-10" db="EMBL/GenBank/DDBJ databases">
        <authorList>
            <person name="Varghese N."/>
            <person name="Submissions S."/>
        </authorList>
    </citation>
    <scope>NUCLEOTIDE SEQUENCE [LARGE SCALE GENOMIC DNA]</scope>
    <source>
        <strain evidence="6">DSM 6150</strain>
    </source>
</reference>
<feature type="domain" description="YknX-like C-terminal permuted SH3-like" evidence="4">
    <location>
        <begin position="320"/>
        <end position="387"/>
    </location>
</feature>
<dbReference type="AlphaFoldDB" id="A0A1I5CL35"/>
<dbReference type="EMBL" id="FOVE01000020">
    <property type="protein sequence ID" value="SFN87614.1"/>
    <property type="molecule type" value="Genomic_DNA"/>
</dbReference>
<dbReference type="PANTHER" id="PTHR30469">
    <property type="entry name" value="MULTIDRUG RESISTANCE PROTEIN MDTA"/>
    <property type="match status" value="1"/>
</dbReference>
<feature type="domain" description="Multidrug resistance protein MdtA-like barrel-sandwich hybrid" evidence="3">
    <location>
        <begin position="67"/>
        <end position="228"/>
    </location>
</feature>
<dbReference type="PANTHER" id="PTHR30469:SF15">
    <property type="entry name" value="HLYD FAMILY OF SECRETION PROTEINS"/>
    <property type="match status" value="1"/>
</dbReference>
<gene>
    <name evidence="5" type="ORF">SAMN05660284_02427</name>
</gene>
<protein>
    <submittedName>
        <fullName evidence="5">HlyD family secretion protein</fullName>
    </submittedName>
</protein>
<feature type="coiled-coil region" evidence="2">
    <location>
        <begin position="170"/>
        <end position="204"/>
    </location>
</feature>
<keyword evidence="6" id="KW-1185">Reference proteome</keyword>
<organism evidence="5 6">
    <name type="scientific">Formivibrio citricus</name>
    <dbReference type="NCBI Taxonomy" id="83765"/>
    <lineage>
        <taxon>Bacteria</taxon>
        <taxon>Pseudomonadati</taxon>
        <taxon>Pseudomonadota</taxon>
        <taxon>Betaproteobacteria</taxon>
        <taxon>Neisseriales</taxon>
        <taxon>Chitinibacteraceae</taxon>
        <taxon>Formivibrio</taxon>
    </lineage>
</organism>
<dbReference type="RefSeq" id="WP_091196907.1">
    <property type="nucleotide sequence ID" value="NZ_FOVE01000020.1"/>
</dbReference>
<dbReference type="Gene3D" id="2.40.420.20">
    <property type="match status" value="1"/>
</dbReference>
<sequence length="396" mass="42227">MKLPALSSKQLVLIICGVVLLAGFAMVVSRSGPLAPIRVTVVRAETRTLATSLFGIGTIEARRSYFIGPTAAGRVRSIQVDVGDSVKAGQVLAEIDPVDLDERLRSQEAAYTRAQSAVVAADATRKDAQARKELAEINAKRYLDLGEKRFVSPSAVEGKQQEFTSAQAALESAAANLQGSRQELTRLRADLDGLRQQRKNLRLLAPRDGIVTSRDAEPGSTVIAGQSVVKLIEPDSLWVKVRLDQGRSRGLAVGLPAEIALRANPSSKLPGKVLRVEPVSDSVTEERIAFIALDKLPAGLTVGELAEVTLNTAPGEALPTLPNAAIKHTAQGPGVWLLQDGKPVFTRVSLGESSLDGYTQIRAGLNEGAQVIVHREKELSDGARIKVVERLAGSKP</sequence>
<evidence type="ECO:0000259" key="3">
    <source>
        <dbReference type="Pfam" id="PF25917"/>
    </source>
</evidence>
<dbReference type="Proteomes" id="UP000242869">
    <property type="component" value="Unassembled WGS sequence"/>
</dbReference>
<proteinExistence type="inferred from homology"/>
<dbReference type="Gene3D" id="1.10.287.470">
    <property type="entry name" value="Helix hairpin bin"/>
    <property type="match status" value="1"/>
</dbReference>
<evidence type="ECO:0000256" key="2">
    <source>
        <dbReference type="SAM" id="Coils"/>
    </source>
</evidence>
<dbReference type="NCBIfam" id="TIGR01730">
    <property type="entry name" value="RND_mfp"/>
    <property type="match status" value="1"/>
</dbReference>
<dbReference type="Pfam" id="PF25989">
    <property type="entry name" value="YknX_C"/>
    <property type="match status" value="1"/>
</dbReference>
<evidence type="ECO:0000256" key="1">
    <source>
        <dbReference type="ARBA" id="ARBA00009477"/>
    </source>
</evidence>
<keyword evidence="2" id="KW-0175">Coiled coil</keyword>
<dbReference type="GO" id="GO:0015562">
    <property type="term" value="F:efflux transmembrane transporter activity"/>
    <property type="evidence" value="ECO:0007669"/>
    <property type="project" value="TreeGrafter"/>
</dbReference>
<name>A0A1I5CL35_9NEIS</name>